<feature type="domain" description="LysM" evidence="7">
    <location>
        <begin position="334"/>
        <end position="377"/>
    </location>
</feature>
<dbReference type="RefSeq" id="WP_125968961.1">
    <property type="nucleotide sequence ID" value="NZ_QXGK01000020.1"/>
</dbReference>
<dbReference type="GO" id="GO:0016052">
    <property type="term" value="P:carbohydrate catabolic process"/>
    <property type="evidence" value="ECO:0007669"/>
    <property type="project" value="TreeGrafter"/>
</dbReference>
<gene>
    <name evidence="9" type="ORF">D2E24_1711</name>
</gene>
<dbReference type="Gene3D" id="3.10.350.10">
    <property type="entry name" value="LysM domain"/>
    <property type="match status" value="2"/>
</dbReference>
<dbReference type="GO" id="GO:0003796">
    <property type="term" value="F:lysozyme activity"/>
    <property type="evidence" value="ECO:0007669"/>
    <property type="project" value="UniProtKB-EC"/>
</dbReference>
<dbReference type="Pfam" id="PF01476">
    <property type="entry name" value="LysM"/>
    <property type="match status" value="2"/>
</dbReference>
<dbReference type="Proteomes" id="UP000287470">
    <property type="component" value="Unassembled WGS sequence"/>
</dbReference>
<dbReference type="SMART" id="SM01095">
    <property type="entry name" value="Cpl-7"/>
    <property type="match status" value="1"/>
</dbReference>
<feature type="signal peptide" evidence="6">
    <location>
        <begin position="1"/>
        <end position="39"/>
    </location>
</feature>
<dbReference type="EMBL" id="QXGK01000020">
    <property type="protein sequence ID" value="RSX53040.1"/>
    <property type="molecule type" value="Genomic_DNA"/>
</dbReference>
<dbReference type="Pfam" id="PF01183">
    <property type="entry name" value="Glyco_hydro_25"/>
    <property type="match status" value="1"/>
</dbReference>
<evidence type="ECO:0000256" key="4">
    <source>
        <dbReference type="RuleBase" id="RU361176"/>
    </source>
</evidence>
<proteinExistence type="inferred from homology"/>
<dbReference type="EC" id="3.2.1.17" evidence="4"/>
<evidence type="ECO:0000313" key="9">
    <source>
        <dbReference type="EMBL" id="RSX53040.1"/>
    </source>
</evidence>
<comment type="similarity">
    <text evidence="1 4">Belongs to the glycosyl hydrolase 25 family.</text>
</comment>
<protein>
    <recommendedName>
        <fullName evidence="4">Lysozyme</fullName>
        <ecNumber evidence="4">3.2.1.17</ecNumber>
    </recommendedName>
</protein>
<dbReference type="Gene3D" id="3.20.20.80">
    <property type="entry name" value="Glycosidases"/>
    <property type="match status" value="1"/>
</dbReference>
<keyword evidence="3 4" id="KW-0326">Glycosidase</keyword>
<keyword evidence="6" id="KW-0732">Signal</keyword>
<feature type="domain" description="LysM" evidence="7">
    <location>
        <begin position="390"/>
        <end position="429"/>
    </location>
</feature>
<dbReference type="InterPro" id="IPR018077">
    <property type="entry name" value="Glyco_hydro_fam25_subgr"/>
</dbReference>
<dbReference type="SUPFAM" id="SSF51445">
    <property type="entry name" value="(Trans)glycosidases"/>
    <property type="match status" value="1"/>
</dbReference>
<dbReference type="InterPro" id="IPR036779">
    <property type="entry name" value="LysM_dom_sf"/>
</dbReference>
<dbReference type="InterPro" id="IPR018392">
    <property type="entry name" value="LysM"/>
</dbReference>
<feature type="compositionally biased region" description="Polar residues" evidence="5">
    <location>
        <begin position="258"/>
        <end position="275"/>
    </location>
</feature>
<organism evidence="9 10">
    <name type="scientific">Bifidobacterium samirii</name>
    <dbReference type="NCBI Taxonomy" id="2306974"/>
    <lineage>
        <taxon>Bacteria</taxon>
        <taxon>Bacillati</taxon>
        <taxon>Actinomycetota</taxon>
        <taxon>Actinomycetes</taxon>
        <taxon>Bifidobacteriales</taxon>
        <taxon>Bifidobacteriaceae</taxon>
        <taxon>Bifidobacterium</taxon>
    </lineage>
</organism>
<dbReference type="InterPro" id="IPR002053">
    <property type="entry name" value="Glyco_hydro_25"/>
</dbReference>
<evidence type="ECO:0000256" key="5">
    <source>
        <dbReference type="SAM" id="MobiDB-lite"/>
    </source>
</evidence>
<feature type="domain" description="Cpl-7 lysozyme C-terminal" evidence="8">
    <location>
        <begin position="280"/>
        <end position="318"/>
    </location>
</feature>
<dbReference type="SMART" id="SM00641">
    <property type="entry name" value="Glyco_25"/>
    <property type="match status" value="1"/>
</dbReference>
<dbReference type="SMART" id="SM00257">
    <property type="entry name" value="LysM"/>
    <property type="match status" value="2"/>
</dbReference>
<reference evidence="9 10" key="1">
    <citation type="submission" date="2018-09" db="EMBL/GenBank/DDBJ databases">
        <title>Characterization of the phylogenetic diversity of five novel species belonging to the genus Bifidobacterium.</title>
        <authorList>
            <person name="Lugli G.A."/>
            <person name="Duranti S."/>
            <person name="Milani C."/>
        </authorList>
    </citation>
    <scope>NUCLEOTIDE SEQUENCE [LARGE SCALE GENOMIC DNA]</scope>
    <source>
        <strain evidence="9 10">2033B</strain>
    </source>
</reference>
<evidence type="ECO:0000259" key="8">
    <source>
        <dbReference type="SMART" id="SM01095"/>
    </source>
</evidence>
<accession>A0A430FJR4</accession>
<feature type="region of interest" description="Disordered" evidence="5">
    <location>
        <begin position="255"/>
        <end position="280"/>
    </location>
</feature>
<dbReference type="InterPro" id="IPR013168">
    <property type="entry name" value="Cpl_7_lyso_C"/>
</dbReference>
<comment type="caution">
    <text evidence="9">The sequence shown here is derived from an EMBL/GenBank/DDBJ whole genome shotgun (WGS) entry which is preliminary data.</text>
</comment>
<feature type="chain" id="PRO_5019206676" description="Lysozyme" evidence="6">
    <location>
        <begin position="40"/>
        <end position="429"/>
    </location>
</feature>
<dbReference type="AlphaFoldDB" id="A0A430FJR4"/>
<name>A0A430FJR4_9BIFI</name>
<dbReference type="GO" id="GO:0009253">
    <property type="term" value="P:peptidoglycan catabolic process"/>
    <property type="evidence" value="ECO:0007669"/>
    <property type="project" value="InterPro"/>
</dbReference>
<evidence type="ECO:0000259" key="7">
    <source>
        <dbReference type="SMART" id="SM00257"/>
    </source>
</evidence>
<dbReference type="CDD" id="cd00118">
    <property type="entry name" value="LysM"/>
    <property type="match status" value="2"/>
</dbReference>
<comment type="catalytic activity">
    <reaction evidence="4">
        <text>Hydrolysis of (1-&gt;4)-beta-linkages between N-acetylmuramic acid and N-acetyl-D-glucosamine residues in a peptidoglycan and between N-acetyl-D-glucosamine residues in chitodextrins.</text>
        <dbReference type="EC" id="3.2.1.17"/>
    </reaction>
</comment>
<dbReference type="OrthoDB" id="287365at2"/>
<keyword evidence="2 4" id="KW-0378">Hydrolase</keyword>
<dbReference type="PANTHER" id="PTHR34135">
    <property type="entry name" value="LYSOZYME"/>
    <property type="match status" value="1"/>
</dbReference>
<dbReference type="GO" id="GO:0016998">
    <property type="term" value="P:cell wall macromolecule catabolic process"/>
    <property type="evidence" value="ECO:0007669"/>
    <property type="project" value="InterPro"/>
</dbReference>
<dbReference type="PROSITE" id="PS51904">
    <property type="entry name" value="GLYCOSYL_HYDROL_F25_2"/>
    <property type="match status" value="1"/>
</dbReference>
<evidence type="ECO:0000256" key="6">
    <source>
        <dbReference type="SAM" id="SignalP"/>
    </source>
</evidence>
<sequence>MHHHSTITTSTRGHPPLITRLTGLLLAATVMLTSGVAMADTGMDVSKWQGCVSASAAAQAKAGGAAFAFVKVSEGNGYTDSVADCTMQGLASAGIRRGVYHYARPDLGNTPEAEADWFVSQTRGYIGKGVIPVLDWEPGGSYNTWTWWAKRWLDRVQAAWGVKPLIYMSASVIKAGDWRAVANADYGLWVAGYPAGYTQDRLRDPGAVPYDVSPWKFAAAWQYSSSGRVPGVGDRIDVNWFYGDAATWAKYAGAEHGTNANPTPSTPAETPQQGAPTGDVESLARAVIRGDYGNMPQRRVLLGSRYDEVQARVDQILAGNAPTSQTTGQTAATRVTVRAGDTLSAIAARTGLWPLSAWSVPSGDRNRIYPGQTVVYTGSATTSQAPATSGHVVRAGESLWSIYGTGWSAAAARNGISAPYVIYPGQVLR</sequence>
<evidence type="ECO:0000313" key="10">
    <source>
        <dbReference type="Proteomes" id="UP000287470"/>
    </source>
</evidence>
<evidence type="ECO:0000256" key="2">
    <source>
        <dbReference type="ARBA" id="ARBA00022801"/>
    </source>
</evidence>
<dbReference type="InterPro" id="IPR017853">
    <property type="entry name" value="GH"/>
</dbReference>
<dbReference type="PANTHER" id="PTHR34135:SF2">
    <property type="entry name" value="LYSOZYME"/>
    <property type="match status" value="1"/>
</dbReference>
<dbReference type="Pfam" id="PF08230">
    <property type="entry name" value="CW_7"/>
    <property type="match status" value="1"/>
</dbReference>
<evidence type="ECO:0000256" key="3">
    <source>
        <dbReference type="ARBA" id="ARBA00023295"/>
    </source>
</evidence>
<dbReference type="PROSITE" id="PS00953">
    <property type="entry name" value="GLYCOSYL_HYDROL_F25_1"/>
    <property type="match status" value="1"/>
</dbReference>
<keyword evidence="10" id="KW-1185">Reference proteome</keyword>
<evidence type="ECO:0000256" key="1">
    <source>
        <dbReference type="ARBA" id="ARBA00010646"/>
    </source>
</evidence>
<dbReference type="InterPro" id="IPR008270">
    <property type="entry name" value="Glyco_hydro_25_AS"/>
</dbReference>